<evidence type="ECO:0000313" key="3">
    <source>
        <dbReference type="EMBL" id="KAK9124489.1"/>
    </source>
</evidence>
<feature type="signal peptide" evidence="1">
    <location>
        <begin position="1"/>
        <end position="24"/>
    </location>
</feature>
<dbReference type="PANTHER" id="PTHR31104">
    <property type="entry name" value="PEPTIDE-N4-(N-ACETYL-BETA-GLUCOSAMINYL)ASPARAGINE AMIDASE A PROTEIN"/>
    <property type="match status" value="1"/>
</dbReference>
<dbReference type="AlphaFoldDB" id="A0AAP0IZ46"/>
<sequence length="604" mass="67595">MTSIVHIFYSIFSFFLLFSLFTSASPIFPPHSSPKEYFEVTAPPPATAQSPSCTLHLPQQDFANTTGAPPSTILYAPPDDCSGPWSSVVLDLAVSCNGTQRQRIAGIWLAGVEILRSSTVQATKAGASWKVQKDVTKYSSLLSLSNVSLTLMLENTINDFLTGVLHVNVSLLYYNGDDEPDFVAISDGVDDTIVSERSRKVSSKSSIVKYQFFYEDPADLIIPIADDDGANGFWFKIQNQSNSHAKGIQIPRNTYRAVLEIYASAHEDDEFWYTNPPTCYYKINNLKSKRGNGSFREIFTTIDDLYVGSVSPFPVLYTGAINPLLWSPAVGIGAFDLPTYDLELTPFLAQLLDGDAHFFRIGVTDSIPFWLVNANLHLWLDPSSDVVEAGTVLYRVPDLYVQRDYQYRKLNSVFKEASGRQIEFSGFVSSSKGNSTTQVTYQFQFQNVIEFQKKGRLLDAELFVKSRTDVRVLPPRVALLDLKSQATIVRKYPLHLRAMITPGSAFDSYSSKSEVTHEFEEKVEVELEQENYQSTVFNSQDCRGSLKSRGDEKQGSLYGTSHVRQSLRVRDRDRCYSQTLSVDDGEIDKNEVVDLCASPRVESI</sequence>
<dbReference type="Pfam" id="PF12222">
    <property type="entry name" value="PNGaseA"/>
    <property type="match status" value="1"/>
</dbReference>
<dbReference type="InterPro" id="IPR056948">
    <property type="entry name" value="PNGaseA_N"/>
</dbReference>
<accession>A0AAP0IZ46</accession>
<organism evidence="3 4">
    <name type="scientific">Stephania japonica</name>
    <dbReference type="NCBI Taxonomy" id="461633"/>
    <lineage>
        <taxon>Eukaryota</taxon>
        <taxon>Viridiplantae</taxon>
        <taxon>Streptophyta</taxon>
        <taxon>Embryophyta</taxon>
        <taxon>Tracheophyta</taxon>
        <taxon>Spermatophyta</taxon>
        <taxon>Magnoliopsida</taxon>
        <taxon>Ranunculales</taxon>
        <taxon>Menispermaceae</taxon>
        <taxon>Menispermoideae</taxon>
        <taxon>Cissampelideae</taxon>
        <taxon>Stephania</taxon>
    </lineage>
</organism>
<evidence type="ECO:0000256" key="1">
    <source>
        <dbReference type="SAM" id="SignalP"/>
    </source>
</evidence>
<dbReference type="Proteomes" id="UP001417504">
    <property type="component" value="Unassembled WGS sequence"/>
</dbReference>
<feature type="domain" description="Peptide N-acetyl-beta-D-glucosaminyl asparaginase amidase A N-terminal" evidence="2">
    <location>
        <begin position="45"/>
        <end position="392"/>
    </location>
</feature>
<protein>
    <recommendedName>
        <fullName evidence="2">Peptide N-acetyl-beta-D-glucosaminyl asparaginase amidase A N-terminal domain-containing protein</fullName>
    </recommendedName>
</protein>
<comment type="caution">
    <text evidence="3">The sequence shown here is derived from an EMBL/GenBank/DDBJ whole genome shotgun (WGS) entry which is preliminary data.</text>
</comment>
<evidence type="ECO:0000259" key="2">
    <source>
        <dbReference type="Pfam" id="PF12222"/>
    </source>
</evidence>
<dbReference type="EMBL" id="JBBNAE010000005">
    <property type="protein sequence ID" value="KAK9124489.1"/>
    <property type="molecule type" value="Genomic_DNA"/>
</dbReference>
<gene>
    <name evidence="3" type="ORF">Sjap_014091</name>
</gene>
<proteinExistence type="predicted"/>
<keyword evidence="1" id="KW-0732">Signal</keyword>
<feature type="chain" id="PRO_5042969640" description="Peptide N-acetyl-beta-D-glucosaminyl asparaginase amidase A N-terminal domain-containing protein" evidence="1">
    <location>
        <begin position="25"/>
        <end position="604"/>
    </location>
</feature>
<name>A0AAP0IZ46_9MAGN</name>
<keyword evidence="4" id="KW-1185">Reference proteome</keyword>
<evidence type="ECO:0000313" key="4">
    <source>
        <dbReference type="Proteomes" id="UP001417504"/>
    </source>
</evidence>
<dbReference type="InterPro" id="IPR021102">
    <property type="entry name" value="PNGase_A"/>
</dbReference>
<reference evidence="3 4" key="1">
    <citation type="submission" date="2024-01" db="EMBL/GenBank/DDBJ databases">
        <title>Genome assemblies of Stephania.</title>
        <authorList>
            <person name="Yang L."/>
        </authorList>
    </citation>
    <scope>NUCLEOTIDE SEQUENCE [LARGE SCALE GENOMIC DNA]</scope>
    <source>
        <strain evidence="3">QJT</strain>
        <tissue evidence="3">Leaf</tissue>
    </source>
</reference>